<dbReference type="AlphaFoldDB" id="R0H333"/>
<evidence type="ECO:0000256" key="6">
    <source>
        <dbReference type="ARBA" id="ARBA00023163"/>
    </source>
</evidence>
<evidence type="ECO:0000256" key="5">
    <source>
        <dbReference type="ARBA" id="ARBA00023159"/>
    </source>
</evidence>
<dbReference type="PROSITE" id="PS50110">
    <property type="entry name" value="RESPONSE_REGULATORY"/>
    <property type="match status" value="1"/>
</dbReference>
<organism evidence="12 13">
    <name type="scientific">Capsella rubella</name>
    <dbReference type="NCBI Taxonomy" id="81985"/>
    <lineage>
        <taxon>Eukaryota</taxon>
        <taxon>Viridiplantae</taxon>
        <taxon>Streptophyta</taxon>
        <taxon>Embryophyta</taxon>
        <taxon>Tracheophyta</taxon>
        <taxon>Spermatophyta</taxon>
        <taxon>Magnoliopsida</taxon>
        <taxon>eudicotyledons</taxon>
        <taxon>Gunneridae</taxon>
        <taxon>Pentapetalae</taxon>
        <taxon>rosids</taxon>
        <taxon>malvids</taxon>
        <taxon>Brassicales</taxon>
        <taxon>Brassicaceae</taxon>
        <taxon>Camelineae</taxon>
        <taxon>Capsella</taxon>
    </lineage>
</organism>
<dbReference type="InterPro" id="IPR006447">
    <property type="entry name" value="Myb_dom_plants"/>
</dbReference>
<dbReference type="NCBIfam" id="TIGR01557">
    <property type="entry name" value="myb_SHAQKYF"/>
    <property type="match status" value="1"/>
</dbReference>
<keyword evidence="2 8" id="KW-0597">Phosphoprotein</keyword>
<dbReference type="GO" id="GO:0005634">
    <property type="term" value="C:nucleus"/>
    <property type="evidence" value="ECO:0007669"/>
    <property type="project" value="UniProtKB-SubCell"/>
</dbReference>
<dbReference type="InterPro" id="IPR011006">
    <property type="entry name" value="CheY-like_superfamily"/>
</dbReference>
<dbReference type="SUPFAM" id="SSF46689">
    <property type="entry name" value="Homeodomain-like"/>
    <property type="match status" value="1"/>
</dbReference>
<dbReference type="InterPro" id="IPR017930">
    <property type="entry name" value="Myb_dom"/>
</dbReference>
<keyword evidence="13" id="KW-1185">Reference proteome</keyword>
<evidence type="ECO:0000256" key="7">
    <source>
        <dbReference type="ARBA" id="ARBA00023242"/>
    </source>
</evidence>
<protein>
    <recommendedName>
        <fullName evidence="14">Response regulatory domain-containing protein</fullName>
    </recommendedName>
</protein>
<keyword evidence="3" id="KW-0902">Two-component regulatory system</keyword>
<gene>
    <name evidence="12" type="ORF">CARUB_v10006317mg</name>
</gene>
<keyword evidence="4" id="KW-0805">Transcription regulation</keyword>
<dbReference type="InterPro" id="IPR045279">
    <property type="entry name" value="ARR-like"/>
</dbReference>
<evidence type="ECO:0000256" key="3">
    <source>
        <dbReference type="ARBA" id="ARBA00023012"/>
    </source>
</evidence>
<keyword evidence="7" id="KW-0539">Nucleus</keyword>
<keyword evidence="6" id="KW-0804">Transcription</keyword>
<dbReference type="SUPFAM" id="SSF52172">
    <property type="entry name" value="CheY-like"/>
    <property type="match status" value="1"/>
</dbReference>
<dbReference type="eggNOG" id="KOG1601">
    <property type="taxonomic scope" value="Eukaryota"/>
</dbReference>
<dbReference type="GO" id="GO:0009736">
    <property type="term" value="P:cytokinin-activated signaling pathway"/>
    <property type="evidence" value="ECO:0007669"/>
    <property type="project" value="InterPro"/>
</dbReference>
<accession>R0H333</accession>
<evidence type="ECO:0000256" key="2">
    <source>
        <dbReference type="ARBA" id="ARBA00022553"/>
    </source>
</evidence>
<dbReference type="Gene3D" id="3.40.50.2300">
    <property type="match status" value="1"/>
</dbReference>
<evidence type="ECO:0000256" key="8">
    <source>
        <dbReference type="PROSITE-ProRule" id="PRU00169"/>
    </source>
</evidence>
<dbReference type="PROSITE" id="PS51294">
    <property type="entry name" value="HTH_MYB"/>
    <property type="match status" value="1"/>
</dbReference>
<evidence type="ECO:0000313" key="13">
    <source>
        <dbReference type="Proteomes" id="UP000029121"/>
    </source>
</evidence>
<dbReference type="Proteomes" id="UP000029121">
    <property type="component" value="Unassembled WGS sequence"/>
</dbReference>
<dbReference type="GO" id="GO:0003677">
    <property type="term" value="F:DNA binding"/>
    <property type="evidence" value="ECO:0007669"/>
    <property type="project" value="InterPro"/>
</dbReference>
<feature type="region of interest" description="Disordered" evidence="9">
    <location>
        <begin position="177"/>
        <end position="231"/>
    </location>
</feature>
<dbReference type="PANTHER" id="PTHR43874:SF19">
    <property type="entry name" value="RESPONSE REGULATOR 23-RELATED"/>
    <property type="match status" value="1"/>
</dbReference>
<dbReference type="Gene3D" id="1.10.10.60">
    <property type="entry name" value="Homeodomain-like"/>
    <property type="match status" value="1"/>
</dbReference>
<name>R0H333_9BRAS</name>
<sequence length="585" mass="65871">MAFAESFHNQSSVLRINVMVVDDDPVFLKVISRMLEKSKYRDPSIMDIRVIAEGDPFKALSTLKHQRNNIDLIIIDYYMPGMNGLQLKRKISEEIGNLPFIVMSSDTNKEQESLTCGAMGFLAKPIKPIDLPKIYQIALTSKRNGKSWSEPNHKEACVNVPQQLKMLPEQANILKTKKKCTSKPDSRSLISTNGSGLSTDNSRKNRKRKPNGSPGEDGESSSQPPKKPKITWTDGLQDLFLQAIRHIGLDKAVPKKILAFMNVPDLTRENIASHLQKYRIFLKKVAKQGLMSIKPGRGMESMFRYTHIKDPYFNHSTTSTSWYDTSLNNRSFYSKSGHGFGQSRLLSDTRAPDSFNPMPHNYMNGSSSTYEPHRSESGSDFTLPIQSNISLLNQASQNEERRSFYEPHEMANKVSQTSQVHGFGQLGPSSTIGNNFNTNMMSSFGSFTPNQPGLSHVSYGMQSFLNNENTTYNLQPHANATTHQNLELDKTNELPYNFQLDQNKQQHIGEEASTKFDLSSNFSAELNQILSLEDDGDMTSVNVNQGETSNTFTALEIHPPSFTMNPNENQVEQDFIYSLFNTDMN</sequence>
<dbReference type="EMBL" id="KB870811">
    <property type="protein sequence ID" value="EOA17908.1"/>
    <property type="molecule type" value="Genomic_DNA"/>
</dbReference>
<comment type="subcellular location">
    <subcellularLocation>
        <location evidence="1">Nucleus</location>
    </subcellularLocation>
</comment>
<feature type="domain" description="HTH myb-type" evidence="11">
    <location>
        <begin position="225"/>
        <end position="283"/>
    </location>
</feature>
<dbReference type="GO" id="GO:0000160">
    <property type="term" value="P:phosphorelay signal transduction system"/>
    <property type="evidence" value="ECO:0007669"/>
    <property type="project" value="UniProtKB-KW"/>
</dbReference>
<evidence type="ECO:0000256" key="4">
    <source>
        <dbReference type="ARBA" id="ARBA00023015"/>
    </source>
</evidence>
<keyword evidence="5" id="KW-0010">Activator</keyword>
<evidence type="ECO:0000259" key="10">
    <source>
        <dbReference type="PROSITE" id="PS50110"/>
    </source>
</evidence>
<proteinExistence type="predicted"/>
<reference evidence="13" key="1">
    <citation type="journal article" date="2013" name="Nat. Genet.">
        <title>The Capsella rubella genome and the genomic consequences of rapid mating system evolution.</title>
        <authorList>
            <person name="Slotte T."/>
            <person name="Hazzouri K.M."/>
            <person name="Agren J.A."/>
            <person name="Koenig D."/>
            <person name="Maumus F."/>
            <person name="Guo Y.L."/>
            <person name="Steige K."/>
            <person name="Platts A.E."/>
            <person name="Escobar J.S."/>
            <person name="Newman L.K."/>
            <person name="Wang W."/>
            <person name="Mandakova T."/>
            <person name="Vello E."/>
            <person name="Smith L.M."/>
            <person name="Henz S.R."/>
            <person name="Steffen J."/>
            <person name="Takuno S."/>
            <person name="Brandvain Y."/>
            <person name="Coop G."/>
            <person name="Andolfatto P."/>
            <person name="Hu T.T."/>
            <person name="Blanchette M."/>
            <person name="Clark R.M."/>
            <person name="Quesneville H."/>
            <person name="Nordborg M."/>
            <person name="Gaut B.S."/>
            <person name="Lysak M.A."/>
            <person name="Jenkins J."/>
            <person name="Grimwood J."/>
            <person name="Chapman J."/>
            <person name="Prochnik S."/>
            <person name="Shu S."/>
            <person name="Rokhsar D."/>
            <person name="Schmutz J."/>
            <person name="Weigel D."/>
            <person name="Wright S.I."/>
        </authorList>
    </citation>
    <scope>NUCLEOTIDE SEQUENCE [LARGE SCALE GENOMIC DNA]</scope>
    <source>
        <strain evidence="13">cv. Monte Gargano</strain>
    </source>
</reference>
<evidence type="ECO:0000256" key="9">
    <source>
        <dbReference type="SAM" id="MobiDB-lite"/>
    </source>
</evidence>
<feature type="modified residue" description="4-aspartylphosphate" evidence="8">
    <location>
        <position position="76"/>
    </location>
</feature>
<dbReference type="FunFam" id="1.10.10.60:FF:000007">
    <property type="entry name" value="Two-component response regulator"/>
    <property type="match status" value="1"/>
</dbReference>
<dbReference type="PANTHER" id="PTHR43874">
    <property type="entry name" value="TWO-COMPONENT RESPONSE REGULATOR"/>
    <property type="match status" value="1"/>
</dbReference>
<feature type="domain" description="Response regulatory" evidence="10">
    <location>
        <begin position="17"/>
        <end position="139"/>
    </location>
</feature>
<dbReference type="InterPro" id="IPR009057">
    <property type="entry name" value="Homeodomain-like_sf"/>
</dbReference>
<evidence type="ECO:0008006" key="14">
    <source>
        <dbReference type="Google" id="ProtNLM"/>
    </source>
</evidence>
<evidence type="ECO:0000259" key="11">
    <source>
        <dbReference type="PROSITE" id="PS51294"/>
    </source>
</evidence>
<dbReference type="InterPro" id="IPR001789">
    <property type="entry name" value="Sig_transdc_resp-reg_receiver"/>
</dbReference>
<dbReference type="Pfam" id="PF00072">
    <property type="entry name" value="Response_reg"/>
    <property type="match status" value="1"/>
</dbReference>
<dbReference type="STRING" id="81985.R0H333"/>
<evidence type="ECO:0000256" key="1">
    <source>
        <dbReference type="ARBA" id="ARBA00004123"/>
    </source>
</evidence>
<feature type="compositionally biased region" description="Polar residues" evidence="9">
    <location>
        <begin position="188"/>
        <end position="200"/>
    </location>
</feature>
<evidence type="ECO:0000313" key="12">
    <source>
        <dbReference type="EMBL" id="EOA17908.1"/>
    </source>
</evidence>
<dbReference type="SMART" id="SM00448">
    <property type="entry name" value="REC"/>
    <property type="match status" value="1"/>
</dbReference>